<evidence type="ECO:0000256" key="9">
    <source>
        <dbReference type="ARBA" id="ARBA00022679"/>
    </source>
</evidence>
<dbReference type="Proteomes" id="UP000183997">
    <property type="component" value="Unassembled WGS sequence"/>
</dbReference>
<evidence type="ECO:0000256" key="5">
    <source>
        <dbReference type="ARBA" id="ARBA00013200"/>
    </source>
</evidence>
<keyword evidence="8 19" id="KW-0169">Cobalamin biosynthesis</keyword>
<evidence type="ECO:0000256" key="17">
    <source>
        <dbReference type="ARBA" id="ARBA00048623"/>
    </source>
</evidence>
<dbReference type="OrthoDB" id="9794626at2"/>
<evidence type="ECO:0000256" key="19">
    <source>
        <dbReference type="HAMAP-Rule" id="MF_00719"/>
    </source>
</evidence>
<reference evidence="21" key="1">
    <citation type="submission" date="2016-11" db="EMBL/GenBank/DDBJ databases">
        <authorList>
            <person name="Varghese N."/>
            <person name="Submissions S."/>
        </authorList>
    </citation>
    <scope>NUCLEOTIDE SEQUENCE [LARGE SCALE GENOMIC DNA]</scope>
    <source>
        <strain evidence="21">DSM 10349</strain>
    </source>
</reference>
<dbReference type="PANTHER" id="PTHR34148">
    <property type="entry name" value="ADENOSYLCOBINAMIDE-GDP RIBAZOLETRANSFERASE"/>
    <property type="match status" value="1"/>
</dbReference>
<proteinExistence type="inferred from homology"/>
<comment type="catalytic activity">
    <reaction evidence="18 19">
        <text>alpha-ribazole 5'-phosphate + adenosylcob(III)inamide-GDP = adenosylcob(III)alamin 5'-phosphate + GMP + H(+)</text>
        <dbReference type="Rhea" id="RHEA:23560"/>
        <dbReference type="ChEBI" id="CHEBI:15378"/>
        <dbReference type="ChEBI" id="CHEBI:57918"/>
        <dbReference type="ChEBI" id="CHEBI:58115"/>
        <dbReference type="ChEBI" id="CHEBI:60487"/>
        <dbReference type="ChEBI" id="CHEBI:60493"/>
        <dbReference type="EC" id="2.7.8.26"/>
    </reaction>
</comment>
<dbReference type="GO" id="GO:0005886">
    <property type="term" value="C:plasma membrane"/>
    <property type="evidence" value="ECO:0007669"/>
    <property type="project" value="UniProtKB-SubCell"/>
</dbReference>
<evidence type="ECO:0000256" key="2">
    <source>
        <dbReference type="ARBA" id="ARBA00004651"/>
    </source>
</evidence>
<comment type="cofactor">
    <cofactor evidence="1 19">
        <name>Mg(2+)</name>
        <dbReference type="ChEBI" id="CHEBI:18420"/>
    </cofactor>
</comment>
<dbReference type="GO" id="GO:0051073">
    <property type="term" value="F:adenosylcobinamide-GDP ribazoletransferase activity"/>
    <property type="evidence" value="ECO:0007669"/>
    <property type="project" value="UniProtKB-UniRule"/>
</dbReference>
<keyword evidence="11 19" id="KW-0460">Magnesium</keyword>
<evidence type="ECO:0000256" key="13">
    <source>
        <dbReference type="ARBA" id="ARBA00023136"/>
    </source>
</evidence>
<evidence type="ECO:0000256" key="11">
    <source>
        <dbReference type="ARBA" id="ARBA00022842"/>
    </source>
</evidence>
<evidence type="ECO:0000256" key="6">
    <source>
        <dbReference type="ARBA" id="ARBA00015850"/>
    </source>
</evidence>
<feature type="transmembrane region" description="Helical" evidence="19">
    <location>
        <begin position="138"/>
        <end position="157"/>
    </location>
</feature>
<dbReference type="AlphaFoldDB" id="A0A1M6SEB5"/>
<keyword evidence="9 19" id="KW-0808">Transferase</keyword>
<evidence type="ECO:0000256" key="7">
    <source>
        <dbReference type="ARBA" id="ARBA00022475"/>
    </source>
</evidence>
<evidence type="ECO:0000256" key="15">
    <source>
        <dbReference type="ARBA" id="ARBA00032605"/>
    </source>
</evidence>
<dbReference type="EMBL" id="FRAR01000013">
    <property type="protein sequence ID" value="SHK43050.1"/>
    <property type="molecule type" value="Genomic_DNA"/>
</dbReference>
<keyword evidence="10 19" id="KW-0812">Transmembrane</keyword>
<dbReference type="PANTHER" id="PTHR34148:SF1">
    <property type="entry name" value="ADENOSYLCOBINAMIDE-GDP RIBAZOLETRANSFERASE"/>
    <property type="match status" value="1"/>
</dbReference>
<comment type="function">
    <text evidence="14 19">Joins adenosylcobinamide-GDP and alpha-ribazole to generate adenosylcobalamin (Ado-cobalamin). Also synthesizes adenosylcobalamin 5'-phosphate from adenosylcobinamide-GDP and alpha-ribazole 5'-phosphate.</text>
</comment>
<comment type="pathway">
    <text evidence="3 19">Cofactor biosynthesis; adenosylcobalamin biosynthesis; adenosylcobalamin from cob(II)yrinate a,c-diamide: step 7/7.</text>
</comment>
<keyword evidence="13 19" id="KW-0472">Membrane</keyword>
<evidence type="ECO:0000256" key="1">
    <source>
        <dbReference type="ARBA" id="ARBA00001946"/>
    </source>
</evidence>
<evidence type="ECO:0000313" key="21">
    <source>
        <dbReference type="Proteomes" id="UP000183997"/>
    </source>
</evidence>
<dbReference type="NCBIfam" id="TIGR00317">
    <property type="entry name" value="cobS"/>
    <property type="match status" value="1"/>
</dbReference>
<gene>
    <name evidence="19" type="primary">cobS</name>
    <name evidence="20" type="ORF">SAMN02745123_01840</name>
</gene>
<dbReference type="STRING" id="1121421.SAMN02745123_01840"/>
<feature type="transmembrane region" description="Helical" evidence="19">
    <location>
        <begin position="177"/>
        <end position="205"/>
    </location>
</feature>
<dbReference type="HAMAP" id="MF_00719">
    <property type="entry name" value="CobS"/>
    <property type="match status" value="1"/>
</dbReference>
<evidence type="ECO:0000256" key="14">
    <source>
        <dbReference type="ARBA" id="ARBA00025228"/>
    </source>
</evidence>
<dbReference type="EC" id="2.7.8.26" evidence="5 19"/>
<dbReference type="UniPathway" id="UPA00148">
    <property type="reaction ID" value="UER00238"/>
</dbReference>
<keyword evidence="21" id="KW-1185">Reference proteome</keyword>
<dbReference type="Pfam" id="PF02654">
    <property type="entry name" value="CobS"/>
    <property type="match status" value="1"/>
</dbReference>
<dbReference type="InterPro" id="IPR003805">
    <property type="entry name" value="CobS"/>
</dbReference>
<evidence type="ECO:0000256" key="12">
    <source>
        <dbReference type="ARBA" id="ARBA00022989"/>
    </source>
</evidence>
<organism evidence="20 21">
    <name type="scientific">Desulforamulus aeronauticus DSM 10349</name>
    <dbReference type="NCBI Taxonomy" id="1121421"/>
    <lineage>
        <taxon>Bacteria</taxon>
        <taxon>Bacillati</taxon>
        <taxon>Bacillota</taxon>
        <taxon>Clostridia</taxon>
        <taxon>Eubacteriales</taxon>
        <taxon>Peptococcaceae</taxon>
        <taxon>Desulforamulus</taxon>
    </lineage>
</organism>
<accession>A0A1M6SEB5</accession>
<evidence type="ECO:0000256" key="8">
    <source>
        <dbReference type="ARBA" id="ARBA00022573"/>
    </source>
</evidence>
<keyword evidence="7 19" id="KW-1003">Cell membrane</keyword>
<comment type="similarity">
    <text evidence="4 19">Belongs to the CobS family.</text>
</comment>
<dbReference type="GO" id="GO:0008818">
    <property type="term" value="F:cobalamin 5'-phosphate synthase activity"/>
    <property type="evidence" value="ECO:0007669"/>
    <property type="project" value="UniProtKB-UniRule"/>
</dbReference>
<comment type="catalytic activity">
    <reaction evidence="17 19">
        <text>alpha-ribazole + adenosylcob(III)inamide-GDP = adenosylcob(III)alamin + GMP + H(+)</text>
        <dbReference type="Rhea" id="RHEA:16049"/>
        <dbReference type="ChEBI" id="CHEBI:10329"/>
        <dbReference type="ChEBI" id="CHEBI:15378"/>
        <dbReference type="ChEBI" id="CHEBI:18408"/>
        <dbReference type="ChEBI" id="CHEBI:58115"/>
        <dbReference type="ChEBI" id="CHEBI:60487"/>
        <dbReference type="EC" id="2.7.8.26"/>
    </reaction>
</comment>
<protein>
    <recommendedName>
        <fullName evidence="6 19">Adenosylcobinamide-GDP ribazoletransferase</fullName>
        <ecNumber evidence="5 19">2.7.8.26</ecNumber>
    </recommendedName>
    <alternativeName>
        <fullName evidence="16 19">Cobalamin synthase</fullName>
    </alternativeName>
    <alternativeName>
        <fullName evidence="15 19">Cobalamin-5'-phosphate synthase</fullName>
    </alternativeName>
</protein>
<evidence type="ECO:0000313" key="20">
    <source>
        <dbReference type="EMBL" id="SHK43050.1"/>
    </source>
</evidence>
<evidence type="ECO:0000256" key="16">
    <source>
        <dbReference type="ARBA" id="ARBA00032853"/>
    </source>
</evidence>
<name>A0A1M6SEB5_9FIRM</name>
<evidence type="ECO:0000256" key="18">
    <source>
        <dbReference type="ARBA" id="ARBA00049504"/>
    </source>
</evidence>
<evidence type="ECO:0000256" key="4">
    <source>
        <dbReference type="ARBA" id="ARBA00010561"/>
    </source>
</evidence>
<keyword evidence="12 19" id="KW-1133">Transmembrane helix</keyword>
<dbReference type="RefSeq" id="WP_072913387.1">
    <property type="nucleotide sequence ID" value="NZ_FRAR01000013.1"/>
</dbReference>
<feature type="transmembrane region" description="Helical" evidence="19">
    <location>
        <begin position="59"/>
        <end position="78"/>
    </location>
</feature>
<feature type="transmembrane region" description="Helical" evidence="19">
    <location>
        <begin position="32"/>
        <end position="52"/>
    </location>
</feature>
<dbReference type="GO" id="GO:0009236">
    <property type="term" value="P:cobalamin biosynthetic process"/>
    <property type="evidence" value="ECO:0007669"/>
    <property type="project" value="UniProtKB-UniRule"/>
</dbReference>
<evidence type="ECO:0000256" key="3">
    <source>
        <dbReference type="ARBA" id="ARBA00004663"/>
    </source>
</evidence>
<sequence>MLNSFRLALSFLTILPVYKKMASTEELARSVSYYPLIGLLLGLLSAGINFMLHRLGLTMAADVLAIVTMIVLTGGLHLDGLMDTADGLLSGKNRERKLEIMKDSRVGAMGVLAVSIVLLLKMAFLYELTFDLKVTTLVLAPVAGRWAMVYAITRFPYARAGGGLGNVLKQAGPMQIIVASVTLVVTCISLFGLQGFVIIGAILVAAMMITGTINKCLGGMTGDTYGATGELIEIWSIFVILMGQQTGIL</sequence>
<feature type="transmembrane region" description="Helical" evidence="19">
    <location>
        <begin position="106"/>
        <end position="126"/>
    </location>
</feature>
<evidence type="ECO:0000256" key="10">
    <source>
        <dbReference type="ARBA" id="ARBA00022692"/>
    </source>
</evidence>
<comment type="subcellular location">
    <subcellularLocation>
        <location evidence="2 19">Cell membrane</location>
        <topology evidence="2 19">Multi-pass membrane protein</topology>
    </subcellularLocation>
</comment>